<evidence type="ECO:0000313" key="3">
    <source>
        <dbReference type="EMBL" id="PNW83192.1"/>
    </source>
</evidence>
<dbReference type="EMBL" id="CM008967">
    <property type="protein sequence ID" value="PNW83192.1"/>
    <property type="molecule type" value="Genomic_DNA"/>
</dbReference>
<organism evidence="3 4">
    <name type="scientific">Chlamydomonas reinhardtii</name>
    <name type="common">Chlamydomonas smithii</name>
    <dbReference type="NCBI Taxonomy" id="3055"/>
    <lineage>
        <taxon>Eukaryota</taxon>
        <taxon>Viridiplantae</taxon>
        <taxon>Chlorophyta</taxon>
        <taxon>core chlorophytes</taxon>
        <taxon>Chlorophyceae</taxon>
        <taxon>CS clade</taxon>
        <taxon>Chlamydomonadales</taxon>
        <taxon>Chlamydomonadaceae</taxon>
        <taxon>Chlamydomonas</taxon>
    </lineage>
</organism>
<dbReference type="InterPro" id="IPR035901">
    <property type="entry name" value="GIY-YIG_endonuc_sf"/>
</dbReference>
<dbReference type="AlphaFoldDB" id="A0A2K3DRM2"/>
<feature type="domain" description="GIY-YIG" evidence="2">
    <location>
        <begin position="21"/>
        <end position="109"/>
    </location>
</feature>
<dbReference type="Gramene" id="PNW83192">
    <property type="protein sequence ID" value="PNW83192"/>
    <property type="gene ID" value="CHLRE_06g310550v5"/>
</dbReference>
<dbReference type="Pfam" id="PF01541">
    <property type="entry name" value="GIY-YIG"/>
    <property type="match status" value="1"/>
</dbReference>
<name>A0A2K3DRM2_CHLRE</name>
<dbReference type="Proteomes" id="UP000006906">
    <property type="component" value="Chromosome 6"/>
</dbReference>
<protein>
    <recommendedName>
        <fullName evidence="2">GIY-YIG domain-containing protein</fullName>
    </recommendedName>
</protein>
<dbReference type="SMR" id="A0A2K3DRM2"/>
<proteinExistence type="predicted"/>
<accession>A0A2K3DRM2</accession>
<dbReference type="OrthoDB" id="10520740at2759"/>
<evidence type="ECO:0000256" key="1">
    <source>
        <dbReference type="SAM" id="MobiDB-lite"/>
    </source>
</evidence>
<dbReference type="RefSeq" id="XP_042924491.1">
    <property type="nucleotide sequence ID" value="XM_043063785.1"/>
</dbReference>
<gene>
    <name evidence="3" type="ORF">CHLRE_06g310550v5</name>
</gene>
<dbReference type="KEGG" id="cre:CHLRE_06g310550v5"/>
<evidence type="ECO:0000259" key="2">
    <source>
        <dbReference type="PROSITE" id="PS50164"/>
    </source>
</evidence>
<dbReference type="PROSITE" id="PS50164">
    <property type="entry name" value="GIY_YIG"/>
    <property type="match status" value="1"/>
</dbReference>
<feature type="region of interest" description="Disordered" evidence="1">
    <location>
        <begin position="1"/>
        <end position="21"/>
    </location>
</feature>
<keyword evidence="4" id="KW-1185">Reference proteome</keyword>
<dbReference type="InParanoid" id="A0A2K3DRM2"/>
<evidence type="ECO:0000313" key="4">
    <source>
        <dbReference type="Proteomes" id="UP000006906"/>
    </source>
</evidence>
<dbReference type="GeneID" id="66053925"/>
<dbReference type="InterPro" id="IPR000305">
    <property type="entry name" value="GIY-YIG_endonuc"/>
</dbReference>
<sequence>MIESEGRGPGAGAAGPSHDSKPIFIYHITHGEDGRVYVGQTAQPQQRWKQHQRKPPQLLRNDAQRYERLTDGFSFSIVKEVTGGAAAAHAAESAEIQRLRDTGVRVYNRITGDPARSRFFWAWQRERRHGGGRK</sequence>
<dbReference type="PaxDb" id="3055-EDP04928"/>
<dbReference type="STRING" id="3055.A0A2K3DRM2"/>
<dbReference type="Gene3D" id="3.40.1440.10">
    <property type="entry name" value="GIY-YIG endonuclease"/>
    <property type="match status" value="1"/>
</dbReference>
<reference evidence="3 4" key="1">
    <citation type="journal article" date="2007" name="Science">
        <title>The Chlamydomonas genome reveals the evolution of key animal and plant functions.</title>
        <authorList>
            <person name="Merchant S.S."/>
            <person name="Prochnik S.E."/>
            <person name="Vallon O."/>
            <person name="Harris E.H."/>
            <person name="Karpowicz S.J."/>
            <person name="Witman G.B."/>
            <person name="Terry A."/>
            <person name="Salamov A."/>
            <person name="Fritz-Laylin L.K."/>
            <person name="Marechal-Drouard L."/>
            <person name="Marshall W.F."/>
            <person name="Qu L.H."/>
            <person name="Nelson D.R."/>
            <person name="Sanderfoot A.A."/>
            <person name="Spalding M.H."/>
            <person name="Kapitonov V.V."/>
            <person name="Ren Q."/>
            <person name="Ferris P."/>
            <person name="Lindquist E."/>
            <person name="Shapiro H."/>
            <person name="Lucas S.M."/>
            <person name="Grimwood J."/>
            <person name="Schmutz J."/>
            <person name="Cardol P."/>
            <person name="Cerutti H."/>
            <person name="Chanfreau G."/>
            <person name="Chen C.L."/>
            <person name="Cognat V."/>
            <person name="Croft M.T."/>
            <person name="Dent R."/>
            <person name="Dutcher S."/>
            <person name="Fernandez E."/>
            <person name="Fukuzawa H."/>
            <person name="Gonzalez-Ballester D."/>
            <person name="Gonzalez-Halphen D."/>
            <person name="Hallmann A."/>
            <person name="Hanikenne M."/>
            <person name="Hippler M."/>
            <person name="Inwood W."/>
            <person name="Jabbari K."/>
            <person name="Kalanon M."/>
            <person name="Kuras R."/>
            <person name="Lefebvre P.A."/>
            <person name="Lemaire S.D."/>
            <person name="Lobanov A.V."/>
            <person name="Lohr M."/>
            <person name="Manuell A."/>
            <person name="Meier I."/>
            <person name="Mets L."/>
            <person name="Mittag M."/>
            <person name="Mittelmeier T."/>
            <person name="Moroney J.V."/>
            <person name="Moseley J."/>
            <person name="Napoli C."/>
            <person name="Nedelcu A.M."/>
            <person name="Niyogi K."/>
            <person name="Novoselov S.V."/>
            <person name="Paulsen I.T."/>
            <person name="Pazour G."/>
            <person name="Purton S."/>
            <person name="Ral J.P."/>
            <person name="Riano-Pachon D.M."/>
            <person name="Riekhof W."/>
            <person name="Rymarquis L."/>
            <person name="Schroda M."/>
            <person name="Stern D."/>
            <person name="Umen J."/>
            <person name="Willows R."/>
            <person name="Wilson N."/>
            <person name="Zimmer S.L."/>
            <person name="Allmer J."/>
            <person name="Balk J."/>
            <person name="Bisova K."/>
            <person name="Chen C.J."/>
            <person name="Elias M."/>
            <person name="Gendler K."/>
            <person name="Hauser C."/>
            <person name="Lamb M.R."/>
            <person name="Ledford H."/>
            <person name="Long J.C."/>
            <person name="Minagawa J."/>
            <person name="Page M.D."/>
            <person name="Pan J."/>
            <person name="Pootakham W."/>
            <person name="Roje S."/>
            <person name="Rose A."/>
            <person name="Stahlberg E."/>
            <person name="Terauchi A.M."/>
            <person name="Yang P."/>
            <person name="Ball S."/>
            <person name="Bowler C."/>
            <person name="Dieckmann C.L."/>
            <person name="Gladyshev V.N."/>
            <person name="Green P."/>
            <person name="Jorgensen R."/>
            <person name="Mayfield S."/>
            <person name="Mueller-Roeber B."/>
            <person name="Rajamani S."/>
            <person name="Sayre R.T."/>
            <person name="Brokstein P."/>
            <person name="Dubchak I."/>
            <person name="Goodstein D."/>
            <person name="Hornick L."/>
            <person name="Huang Y.W."/>
            <person name="Jhaveri J."/>
            <person name="Luo Y."/>
            <person name="Martinez D."/>
            <person name="Ngau W.C."/>
            <person name="Otillar B."/>
            <person name="Poliakov A."/>
            <person name="Porter A."/>
            <person name="Szajkowski L."/>
            <person name="Werner G."/>
            <person name="Zhou K."/>
            <person name="Grigoriev I.V."/>
            <person name="Rokhsar D.S."/>
            <person name="Grossman A.R."/>
        </authorList>
    </citation>
    <scope>NUCLEOTIDE SEQUENCE [LARGE SCALE GENOMIC DNA]</scope>
    <source>
        <strain evidence="4">CC-503</strain>
    </source>
</reference>
<dbReference type="SUPFAM" id="SSF82771">
    <property type="entry name" value="GIY-YIG endonuclease"/>
    <property type="match status" value="1"/>
</dbReference>